<dbReference type="Gene3D" id="3.40.1190.20">
    <property type="match status" value="1"/>
</dbReference>
<dbReference type="GO" id="GO:0005829">
    <property type="term" value="C:cytosol"/>
    <property type="evidence" value="ECO:0007669"/>
    <property type="project" value="TreeGrafter"/>
</dbReference>
<dbReference type="GO" id="GO:0016301">
    <property type="term" value="F:kinase activity"/>
    <property type="evidence" value="ECO:0007669"/>
    <property type="project" value="UniProtKB-KW"/>
</dbReference>
<reference evidence="4" key="1">
    <citation type="submission" date="2019-03" db="EMBL/GenBank/DDBJ databases">
        <title>Single cell metagenomics reveals metabolic interactions within the superorganism composed of flagellate Streblomastix strix and complex community of Bacteroidetes bacteria on its surface.</title>
        <authorList>
            <person name="Treitli S.C."/>
            <person name="Kolisko M."/>
            <person name="Husnik F."/>
            <person name="Keeling P."/>
            <person name="Hampl V."/>
        </authorList>
    </citation>
    <scope>NUCLEOTIDE SEQUENCE</scope>
    <source>
        <strain evidence="4">STM</strain>
    </source>
</reference>
<dbReference type="InterPro" id="IPR029056">
    <property type="entry name" value="Ribokinase-like"/>
</dbReference>
<dbReference type="PANTHER" id="PTHR10584:SF166">
    <property type="entry name" value="RIBOKINASE"/>
    <property type="match status" value="1"/>
</dbReference>
<feature type="domain" description="Carbohydrate kinase PfkB" evidence="3">
    <location>
        <begin position="101"/>
        <end position="369"/>
    </location>
</feature>
<evidence type="ECO:0000313" key="4">
    <source>
        <dbReference type="EMBL" id="KAA6341792.1"/>
    </source>
</evidence>
<organism evidence="4">
    <name type="scientific">termite gut metagenome</name>
    <dbReference type="NCBI Taxonomy" id="433724"/>
    <lineage>
        <taxon>unclassified sequences</taxon>
        <taxon>metagenomes</taxon>
        <taxon>organismal metagenomes</taxon>
    </lineage>
</organism>
<keyword evidence="1" id="KW-0808">Transferase</keyword>
<evidence type="ECO:0000259" key="3">
    <source>
        <dbReference type="Pfam" id="PF00294"/>
    </source>
</evidence>
<dbReference type="PANTHER" id="PTHR10584">
    <property type="entry name" value="SUGAR KINASE"/>
    <property type="match status" value="1"/>
</dbReference>
<comment type="caution">
    <text evidence="4">The sequence shown here is derived from an EMBL/GenBank/DDBJ whole genome shotgun (WGS) entry which is preliminary data.</text>
</comment>
<name>A0A5J4S7X0_9ZZZZ</name>
<gene>
    <name evidence="4" type="ORF">EZS27_010430</name>
</gene>
<sequence length="376" mass="40619">MYNKITVSGVGCCLVDCLYNKITFESKAFAGYLSKTKGDGGLTPGQLVLKEEFDKYSGKDFLSVLPELTGGRPPEKLNIGGPCIVALIHAAQMTAGKDVAFRFYGCGGQDEDGRFLLSSLQKTPVDIDRYGLLDEAITPSTIVLSDPSYDNGNGERIFINTIGAAWHYAPEQLDDAFFASDVVVFGATALVPAVHDHLEELLEKAKSKGCFTTVHTVFDFRNEKTHPDRKWPLGKTDRSYGYIDLLITDSNEALRLSGKTTQAEAMDFFKEQGVGAVVITNGARNINLYSNGKRFAETALTMPVSEAVTQELKRGHSGDTTGCGDNFAGGVMASVALQLQQGAQPLDLIEACRWGVVSGGYTCFYVGGTFFEQCAG</sequence>
<proteinExistence type="predicted"/>
<evidence type="ECO:0000256" key="1">
    <source>
        <dbReference type="ARBA" id="ARBA00022679"/>
    </source>
</evidence>
<dbReference type="InterPro" id="IPR011611">
    <property type="entry name" value="PfkB_dom"/>
</dbReference>
<keyword evidence="2" id="KW-0418">Kinase</keyword>
<dbReference type="AlphaFoldDB" id="A0A5J4S7X0"/>
<dbReference type="EMBL" id="SNRY01000365">
    <property type="protein sequence ID" value="KAA6341792.1"/>
    <property type="molecule type" value="Genomic_DNA"/>
</dbReference>
<protein>
    <recommendedName>
        <fullName evidence="3">Carbohydrate kinase PfkB domain-containing protein</fullName>
    </recommendedName>
</protein>
<dbReference type="Pfam" id="PF00294">
    <property type="entry name" value="PfkB"/>
    <property type="match status" value="1"/>
</dbReference>
<evidence type="ECO:0000256" key="2">
    <source>
        <dbReference type="ARBA" id="ARBA00022777"/>
    </source>
</evidence>
<dbReference type="SUPFAM" id="SSF53613">
    <property type="entry name" value="Ribokinase-like"/>
    <property type="match status" value="1"/>
</dbReference>
<accession>A0A5J4S7X0</accession>